<keyword evidence="2" id="KW-0217">Developmental protein</keyword>
<proteinExistence type="predicted"/>
<dbReference type="PANTHER" id="PTHR32263">
    <property type="entry name" value="INACTIVE POLY [ADP-RIBOSE] POLYMERASE SRO4-RELATED"/>
    <property type="match status" value="1"/>
</dbReference>
<evidence type="ECO:0000259" key="7">
    <source>
        <dbReference type="PROSITE" id="PS51879"/>
    </source>
</evidence>
<reference evidence="9" key="2">
    <citation type="journal article" date="2018" name="BMC Genomics">
        <title>A manually annotated Actinidia chinensis var. chinensis (kiwifruit) genome highlights the challenges associated with draft genomes and gene prediction in plants.</title>
        <authorList>
            <person name="Pilkington S.M."/>
            <person name="Crowhurst R."/>
            <person name="Hilario E."/>
            <person name="Nardozza S."/>
            <person name="Fraser L."/>
            <person name="Peng Y."/>
            <person name="Gunaseelan K."/>
            <person name="Simpson R."/>
            <person name="Tahir J."/>
            <person name="Deroles S.C."/>
            <person name="Templeton K."/>
            <person name="Luo Z."/>
            <person name="Davy M."/>
            <person name="Cheng C."/>
            <person name="McNeilage M."/>
            <person name="Scaglione D."/>
            <person name="Liu Y."/>
            <person name="Zhang Q."/>
            <person name="Datson P."/>
            <person name="De Silva N."/>
            <person name="Gardiner S.E."/>
            <person name="Bassett H."/>
            <person name="Chagne D."/>
            <person name="McCallum J."/>
            <person name="Dzierzon H."/>
            <person name="Deng C."/>
            <person name="Wang Y.Y."/>
            <person name="Barron L."/>
            <person name="Manako K."/>
            <person name="Bowen J."/>
            <person name="Foster T.M."/>
            <person name="Erridge Z.A."/>
            <person name="Tiffin H."/>
            <person name="Waite C.N."/>
            <person name="Davies K.M."/>
            <person name="Grierson E.P."/>
            <person name="Laing W.A."/>
            <person name="Kirk R."/>
            <person name="Chen X."/>
            <person name="Wood M."/>
            <person name="Montefiori M."/>
            <person name="Brummell D.A."/>
            <person name="Schwinn K.E."/>
            <person name="Catanach A."/>
            <person name="Fullerton C."/>
            <person name="Li D."/>
            <person name="Meiyalaghan S."/>
            <person name="Nieuwenhuizen N."/>
            <person name="Read N."/>
            <person name="Prakash R."/>
            <person name="Hunter D."/>
            <person name="Zhang H."/>
            <person name="McKenzie M."/>
            <person name="Knabel M."/>
            <person name="Harris A."/>
            <person name="Allan A.C."/>
            <person name="Gleave A."/>
            <person name="Chen A."/>
            <person name="Janssen B.J."/>
            <person name="Plunkett B."/>
            <person name="Ampomah-Dwamena C."/>
            <person name="Voogd C."/>
            <person name="Leif D."/>
            <person name="Lafferty D."/>
            <person name="Souleyre E.J.F."/>
            <person name="Varkonyi-Gasic E."/>
            <person name="Gambi F."/>
            <person name="Hanley J."/>
            <person name="Yao J.L."/>
            <person name="Cheung J."/>
            <person name="David K.M."/>
            <person name="Warren B."/>
            <person name="Marsh K."/>
            <person name="Snowden K.C."/>
            <person name="Lin-Wang K."/>
            <person name="Brian L."/>
            <person name="Martinez-Sanchez M."/>
            <person name="Wang M."/>
            <person name="Ileperuma N."/>
            <person name="Macnee N."/>
            <person name="Campin R."/>
            <person name="McAtee P."/>
            <person name="Drummond R.S.M."/>
            <person name="Espley R.V."/>
            <person name="Ireland H.S."/>
            <person name="Wu R."/>
            <person name="Atkinson R.G."/>
            <person name="Karunairetnam S."/>
            <person name="Bulley S."/>
            <person name="Chunkath S."/>
            <person name="Hanley Z."/>
            <person name="Storey R."/>
            <person name="Thrimawithana A.H."/>
            <person name="Thomson S."/>
            <person name="David C."/>
            <person name="Testolin R."/>
            <person name="Huang H."/>
            <person name="Hellens R.P."/>
            <person name="Schaffer R.J."/>
        </authorList>
    </citation>
    <scope>NUCLEOTIDE SEQUENCE [LARGE SCALE GENOMIC DNA]</scope>
    <source>
        <strain evidence="9">cv. Red5</strain>
    </source>
</reference>
<reference evidence="8 9" key="1">
    <citation type="submission" date="2017-07" db="EMBL/GenBank/DDBJ databases">
        <title>An improved, manually edited Actinidia chinensis var. chinensis (kiwifruit) genome highlights the challenges associated with draft genomes and gene prediction in plants.</title>
        <authorList>
            <person name="Pilkington S."/>
            <person name="Crowhurst R."/>
            <person name="Hilario E."/>
            <person name="Nardozza S."/>
            <person name="Fraser L."/>
            <person name="Peng Y."/>
            <person name="Gunaseelan K."/>
            <person name="Simpson R."/>
            <person name="Tahir J."/>
            <person name="Deroles S."/>
            <person name="Templeton K."/>
            <person name="Luo Z."/>
            <person name="Davy M."/>
            <person name="Cheng C."/>
            <person name="Mcneilage M."/>
            <person name="Scaglione D."/>
            <person name="Liu Y."/>
            <person name="Zhang Q."/>
            <person name="Datson P."/>
            <person name="De Silva N."/>
            <person name="Gardiner S."/>
            <person name="Bassett H."/>
            <person name="Chagne D."/>
            <person name="Mccallum J."/>
            <person name="Dzierzon H."/>
            <person name="Deng C."/>
            <person name="Wang Y.-Y."/>
            <person name="Barron N."/>
            <person name="Manako K."/>
            <person name="Bowen J."/>
            <person name="Foster T."/>
            <person name="Erridge Z."/>
            <person name="Tiffin H."/>
            <person name="Waite C."/>
            <person name="Davies K."/>
            <person name="Grierson E."/>
            <person name="Laing W."/>
            <person name="Kirk R."/>
            <person name="Chen X."/>
            <person name="Wood M."/>
            <person name="Montefiori M."/>
            <person name="Brummell D."/>
            <person name="Schwinn K."/>
            <person name="Catanach A."/>
            <person name="Fullerton C."/>
            <person name="Li D."/>
            <person name="Meiyalaghan S."/>
            <person name="Nieuwenhuizen N."/>
            <person name="Read N."/>
            <person name="Prakash R."/>
            <person name="Hunter D."/>
            <person name="Zhang H."/>
            <person name="Mckenzie M."/>
            <person name="Knabel M."/>
            <person name="Harris A."/>
            <person name="Allan A."/>
            <person name="Chen A."/>
            <person name="Janssen B."/>
            <person name="Plunkett B."/>
            <person name="Dwamena C."/>
            <person name="Voogd C."/>
            <person name="Leif D."/>
            <person name="Lafferty D."/>
            <person name="Souleyre E."/>
            <person name="Varkonyi-Gasic E."/>
            <person name="Gambi F."/>
            <person name="Hanley J."/>
            <person name="Yao J.-L."/>
            <person name="Cheung J."/>
            <person name="David K."/>
            <person name="Warren B."/>
            <person name="Marsh K."/>
            <person name="Snowden K."/>
            <person name="Lin-Wang K."/>
            <person name="Brian L."/>
            <person name="Martinez-Sanchez M."/>
            <person name="Wang M."/>
            <person name="Ileperuma N."/>
            <person name="Macnee N."/>
            <person name="Campin R."/>
            <person name="Mcatee P."/>
            <person name="Drummond R."/>
            <person name="Espley R."/>
            <person name="Ireland H."/>
            <person name="Wu R."/>
            <person name="Atkinson R."/>
            <person name="Karunairetnam S."/>
            <person name="Bulley S."/>
            <person name="Chunkath S."/>
            <person name="Hanley Z."/>
            <person name="Storey R."/>
            <person name="Thrimawithana A."/>
            <person name="Thomson S."/>
            <person name="David C."/>
            <person name="Testolin R."/>
        </authorList>
    </citation>
    <scope>NUCLEOTIDE SEQUENCE [LARGE SCALE GENOMIC DNA]</scope>
    <source>
        <strain evidence="9">cv. Red5</strain>
        <tissue evidence="8">Young leaf</tissue>
    </source>
</reference>
<gene>
    <name evidence="8" type="ORF">CEY00_Acc29785</name>
</gene>
<keyword evidence="9" id="KW-1185">Reference proteome</keyword>
<evidence type="ECO:0000256" key="4">
    <source>
        <dbReference type="ARBA" id="ARBA00023242"/>
    </source>
</evidence>
<evidence type="ECO:0000313" key="9">
    <source>
        <dbReference type="Proteomes" id="UP000241394"/>
    </source>
</evidence>
<dbReference type="Proteomes" id="UP000241394">
    <property type="component" value="Chromosome LG26"/>
</dbReference>
<feature type="compositionally biased region" description="Polar residues" evidence="5">
    <location>
        <begin position="46"/>
        <end position="61"/>
    </location>
</feature>
<dbReference type="GO" id="GO:0005634">
    <property type="term" value="C:nucleus"/>
    <property type="evidence" value="ECO:0007669"/>
    <property type="project" value="UniProtKB-SubCell"/>
</dbReference>
<feature type="region of interest" description="Disordered" evidence="5">
    <location>
        <begin position="22"/>
        <end position="61"/>
    </location>
</feature>
<comment type="subcellular location">
    <subcellularLocation>
        <location evidence="1">Nucleus</location>
    </subcellularLocation>
</comment>
<organism evidence="8 9">
    <name type="scientific">Actinidia chinensis var. chinensis</name>
    <name type="common">Chinese soft-hair kiwi</name>
    <dbReference type="NCBI Taxonomy" id="1590841"/>
    <lineage>
        <taxon>Eukaryota</taxon>
        <taxon>Viridiplantae</taxon>
        <taxon>Streptophyta</taxon>
        <taxon>Embryophyta</taxon>
        <taxon>Tracheophyta</taxon>
        <taxon>Spermatophyta</taxon>
        <taxon>Magnoliopsida</taxon>
        <taxon>eudicotyledons</taxon>
        <taxon>Gunneridae</taxon>
        <taxon>Pentapetalae</taxon>
        <taxon>asterids</taxon>
        <taxon>Ericales</taxon>
        <taxon>Actinidiaceae</taxon>
        <taxon>Actinidia</taxon>
    </lineage>
</organism>
<comment type="caution">
    <text evidence="8">The sequence shown here is derived from an EMBL/GenBank/DDBJ whole genome shotgun (WGS) entry which is preliminary data.</text>
</comment>
<dbReference type="InParanoid" id="A0A2R6PDV4"/>
<dbReference type="Pfam" id="PF00644">
    <property type="entry name" value="PARP"/>
    <property type="match status" value="1"/>
</dbReference>
<dbReference type="Gene3D" id="3.90.228.10">
    <property type="match status" value="1"/>
</dbReference>
<feature type="domain" description="PARP catalytic" evidence="6">
    <location>
        <begin position="59"/>
        <end position="279"/>
    </location>
</feature>
<dbReference type="PANTHER" id="PTHR32263:SF12">
    <property type="entry name" value="INACTIVE POLY [ADP-RIBOSE] POLYMERASE SRO4-RELATED"/>
    <property type="match status" value="1"/>
</dbReference>
<feature type="domain" description="RST" evidence="7">
    <location>
        <begin position="273"/>
        <end position="344"/>
    </location>
</feature>
<sequence>MDTTNNYVNGFRDLDSNKLRADSSANQFNDSGTEDSTSEAYHDQDSSISDCESVISGPSNERSQFSVGGLIRLGEGEKLHEIITRRFISGLGSLGIHTSVVAIRRNSFSSITGQARLQSFHIFAKAVEKKCGGNANLRYAWFGASRDKIWEIISHGFGHCGNAENKGLFGNGIYLSPDDSSIDSVQSSVVDEDGLRHVLLCRVILGNTELVHPGSKQCYPSSEEFDSGVDNLSTPKKYIVWSSHMNTRILPEYIVSFRAPCSKGGLRIQAPMKKPTSPWMPFPALVSVLSKFTPPHTVNLISKYYNDHREGKISRHELIRRVREMAGDKLLTAVIKSYRNKKLKGSAGF</sequence>
<keyword evidence="4" id="KW-0539">Nucleus</keyword>
<evidence type="ECO:0000313" key="8">
    <source>
        <dbReference type="EMBL" id="PSR89581.1"/>
    </source>
</evidence>
<dbReference type="InterPro" id="IPR012317">
    <property type="entry name" value="Poly(ADP-ribose)pol_cat_dom"/>
</dbReference>
<dbReference type="InterPro" id="IPR044964">
    <property type="entry name" value="RCD1/SRO1-5"/>
</dbReference>
<evidence type="ECO:0000256" key="3">
    <source>
        <dbReference type="ARBA" id="ARBA00023016"/>
    </source>
</evidence>
<dbReference type="PROSITE" id="PS51879">
    <property type="entry name" value="RST"/>
    <property type="match status" value="1"/>
</dbReference>
<keyword evidence="3" id="KW-0346">Stress response</keyword>
<protein>
    <submittedName>
        <fullName evidence="8">Inactive poly [ADP-ribose] polymerase SRO2</fullName>
    </submittedName>
</protein>
<name>A0A2R6PDV4_ACTCC</name>
<evidence type="ECO:0000256" key="1">
    <source>
        <dbReference type="ARBA" id="ARBA00004123"/>
    </source>
</evidence>
<dbReference type="Pfam" id="PF12174">
    <property type="entry name" value="RST"/>
    <property type="match status" value="1"/>
</dbReference>
<dbReference type="FunCoup" id="A0A2R6PDV4">
    <property type="interactions" value="3"/>
</dbReference>
<dbReference type="AlphaFoldDB" id="A0A2R6PDV4"/>
<dbReference type="OrthoDB" id="6133115at2759"/>
<dbReference type="SUPFAM" id="SSF56399">
    <property type="entry name" value="ADP-ribosylation"/>
    <property type="match status" value="1"/>
</dbReference>
<evidence type="ECO:0000256" key="2">
    <source>
        <dbReference type="ARBA" id="ARBA00022473"/>
    </source>
</evidence>
<dbReference type="GO" id="GO:0003950">
    <property type="term" value="F:NAD+ poly-ADP-ribosyltransferase activity"/>
    <property type="evidence" value="ECO:0007669"/>
    <property type="project" value="InterPro"/>
</dbReference>
<dbReference type="PROSITE" id="PS51059">
    <property type="entry name" value="PARP_CATALYTIC"/>
    <property type="match status" value="1"/>
</dbReference>
<evidence type="ECO:0000259" key="6">
    <source>
        <dbReference type="PROSITE" id="PS51059"/>
    </source>
</evidence>
<accession>A0A2R6PDV4</accession>
<dbReference type="OMA" id="DHRENKI"/>
<dbReference type="Gramene" id="PSR89581">
    <property type="protein sequence ID" value="PSR89581"/>
    <property type="gene ID" value="CEY00_Acc29785"/>
</dbReference>
<dbReference type="EMBL" id="NKQK01000026">
    <property type="protein sequence ID" value="PSR89581.1"/>
    <property type="molecule type" value="Genomic_DNA"/>
</dbReference>
<evidence type="ECO:0000256" key="5">
    <source>
        <dbReference type="SAM" id="MobiDB-lite"/>
    </source>
</evidence>
<dbReference type="InterPro" id="IPR022003">
    <property type="entry name" value="RST"/>
</dbReference>